<proteinExistence type="predicted"/>
<evidence type="ECO:0000313" key="3">
    <source>
        <dbReference type="Proteomes" id="UP001451303"/>
    </source>
</evidence>
<evidence type="ECO:0000313" key="2">
    <source>
        <dbReference type="EMBL" id="KAL0466724.1"/>
    </source>
</evidence>
<organism evidence="2 3">
    <name type="scientific">Neurospora intermedia</name>
    <dbReference type="NCBI Taxonomy" id="5142"/>
    <lineage>
        <taxon>Eukaryota</taxon>
        <taxon>Fungi</taxon>
        <taxon>Dikarya</taxon>
        <taxon>Ascomycota</taxon>
        <taxon>Pezizomycotina</taxon>
        <taxon>Sordariomycetes</taxon>
        <taxon>Sordariomycetidae</taxon>
        <taxon>Sordariales</taxon>
        <taxon>Sordariaceae</taxon>
        <taxon>Neurospora</taxon>
    </lineage>
</organism>
<feature type="compositionally biased region" description="Basic residues" evidence="1">
    <location>
        <begin position="221"/>
        <end position="231"/>
    </location>
</feature>
<feature type="region of interest" description="Disordered" evidence="1">
    <location>
        <begin position="39"/>
        <end position="59"/>
    </location>
</feature>
<sequence length="231" mass="25449">MMRPPRYALLAWNGRPNIAAVYRQLQALALSLLHHKVRPPGSRGVQTKSSPTTSHTGTMPGHVCTDKVFLRPCNFSQTANMTLRVSPNELLECSSGDSGCRCHLSLGNMTILWIRELENSHVTVPGPSRTGNLVVVAVIPVLWKYGLNKVVCCPLHQRTTARVCGRLDVVEGRPGTGTYKGRNHYRLEPPGPMRPDGRGRAAGRSKRGVPAGWKPDSASARCRRERQRTCL</sequence>
<name>A0ABR3D205_NEUIN</name>
<accession>A0ABR3D205</accession>
<keyword evidence="3" id="KW-1185">Reference proteome</keyword>
<dbReference type="EMBL" id="JAVLET010000012">
    <property type="protein sequence ID" value="KAL0466724.1"/>
    <property type="molecule type" value="Genomic_DNA"/>
</dbReference>
<dbReference type="Proteomes" id="UP001451303">
    <property type="component" value="Unassembled WGS sequence"/>
</dbReference>
<feature type="region of interest" description="Disordered" evidence="1">
    <location>
        <begin position="175"/>
        <end position="231"/>
    </location>
</feature>
<comment type="caution">
    <text evidence="2">The sequence shown here is derived from an EMBL/GenBank/DDBJ whole genome shotgun (WGS) entry which is preliminary data.</text>
</comment>
<protein>
    <submittedName>
        <fullName evidence="2">Uncharacterized protein</fullName>
    </submittedName>
</protein>
<reference evidence="2 3" key="1">
    <citation type="submission" date="2023-09" db="EMBL/GenBank/DDBJ databases">
        <title>Multi-omics analysis of a traditional fermented food reveals byproduct-associated fungal strains for waste-to-food upcycling.</title>
        <authorList>
            <consortium name="Lawrence Berkeley National Laboratory"/>
            <person name="Rekdal V.M."/>
            <person name="Villalobos-Escobedo J.M."/>
            <person name="Rodriguez-Valeron N."/>
            <person name="Garcia M.O."/>
            <person name="Vasquez D.P."/>
            <person name="Damayanti I."/>
            <person name="Sorensen P.M."/>
            <person name="Baidoo E.E."/>
            <person name="De Carvalho A.C."/>
            <person name="Riley R."/>
            <person name="Lipzen A."/>
            <person name="He G."/>
            <person name="Yan M."/>
            <person name="Haridas S."/>
            <person name="Daum C."/>
            <person name="Yoshinaga Y."/>
            <person name="Ng V."/>
            <person name="Grigoriev I.V."/>
            <person name="Munk R."/>
            <person name="Nuraida L."/>
            <person name="Wijaya C.H."/>
            <person name="Morales P.-C."/>
            <person name="Keasling J.D."/>
        </authorList>
    </citation>
    <scope>NUCLEOTIDE SEQUENCE [LARGE SCALE GENOMIC DNA]</scope>
    <source>
        <strain evidence="2 3">FGSC 2613</strain>
    </source>
</reference>
<evidence type="ECO:0000256" key="1">
    <source>
        <dbReference type="SAM" id="MobiDB-lite"/>
    </source>
</evidence>
<gene>
    <name evidence="2" type="ORF">QR685DRAFT_105235</name>
</gene>
<feature type="compositionally biased region" description="Polar residues" evidence="1">
    <location>
        <begin position="44"/>
        <end position="57"/>
    </location>
</feature>